<dbReference type="InterPro" id="IPR000700">
    <property type="entry name" value="PAS-assoc_C"/>
</dbReference>
<name>A0A951U7M1_9CYAN</name>
<comment type="caution">
    <text evidence="3">The sequence shown here is derived from an EMBL/GenBank/DDBJ whole genome shotgun (WGS) entry which is preliminary data.</text>
</comment>
<dbReference type="InterPro" id="IPR035965">
    <property type="entry name" value="PAS-like_dom_sf"/>
</dbReference>
<protein>
    <submittedName>
        <fullName evidence="3">PAS domain S-box protein</fullName>
    </submittedName>
</protein>
<dbReference type="SUPFAM" id="SSF55785">
    <property type="entry name" value="PYP-like sensor domain (PAS domain)"/>
    <property type="match status" value="3"/>
</dbReference>
<dbReference type="SMART" id="SM00086">
    <property type="entry name" value="PAC"/>
    <property type="match status" value="3"/>
</dbReference>
<evidence type="ECO:0000259" key="2">
    <source>
        <dbReference type="PROSITE" id="PS50113"/>
    </source>
</evidence>
<dbReference type="InterPro" id="IPR000014">
    <property type="entry name" value="PAS"/>
</dbReference>
<dbReference type="InterPro" id="IPR001610">
    <property type="entry name" value="PAC"/>
</dbReference>
<reference evidence="3" key="1">
    <citation type="submission" date="2021-05" db="EMBL/GenBank/DDBJ databases">
        <authorList>
            <person name="Pietrasiak N."/>
            <person name="Ward R."/>
            <person name="Stajich J.E."/>
            <person name="Kurbessoian T."/>
        </authorList>
    </citation>
    <scope>NUCLEOTIDE SEQUENCE</scope>
    <source>
        <strain evidence="3">CPER-KK1</strain>
    </source>
</reference>
<dbReference type="PROSITE" id="PS50112">
    <property type="entry name" value="PAS"/>
    <property type="match status" value="3"/>
</dbReference>
<dbReference type="EMBL" id="JAHHIF010000001">
    <property type="protein sequence ID" value="MBW4542877.1"/>
    <property type="molecule type" value="Genomic_DNA"/>
</dbReference>
<gene>
    <name evidence="3" type="ORF">KME25_00285</name>
</gene>
<accession>A0A951U7M1</accession>
<sequence>MATRVVTFRLPEDLIQAITSQATATGKCKTAVVIDALKQVFELRTSTAAPTLMKKLQEQQEALSEGVAGLNQSLVELNRGTLSYNSVNRIEELNHDTVAGQAFLDDVLLPPQQVSQAQSINASEDVIDASNVISQESKSAEEQNGGVHQALQVLAAKVEQRARMLEQVLSASVDHVCMYDRLGRYTYANRAFMQSFGLEQSDLYGKTWQQLGLPADTMKPFEAKRQIAFATGQSIAEEISLPTVNGVRDYEYILSPINTPDGSIEAVVYTARDITERKQAEELLRESEKNYRNLFEWAHDSIFITDSSTQVLLDVNEHGARRLGYTRKQLLSLPAEVFSPPMDPEHRADILEHLWKTGSVTFEHVHQCKQGSQMPVEISSRVVEYGGQLAIQSFVRDITQRKQAEERADLYWAIIAQYSEAMAILDLKGRYIQQNPSHSLLLGYSDDELAKLTAAFHLGEEVFALIRKELLNNGRFCGQVTSYTKSGHLLTLELETFVVCNDTGEPIYYVETKRNLTDHKPF</sequence>
<dbReference type="AlphaFoldDB" id="A0A951U7M1"/>
<evidence type="ECO:0000313" key="3">
    <source>
        <dbReference type="EMBL" id="MBW4542877.1"/>
    </source>
</evidence>
<dbReference type="CDD" id="cd00130">
    <property type="entry name" value="PAS"/>
    <property type="match status" value="2"/>
</dbReference>
<evidence type="ECO:0000259" key="1">
    <source>
        <dbReference type="PROSITE" id="PS50112"/>
    </source>
</evidence>
<dbReference type="InterPro" id="IPR052155">
    <property type="entry name" value="Biofilm_reg_signaling"/>
</dbReference>
<feature type="domain" description="PAS" evidence="1">
    <location>
        <begin position="161"/>
        <end position="207"/>
    </location>
</feature>
<dbReference type="Gene3D" id="3.30.450.20">
    <property type="entry name" value="PAS domain"/>
    <property type="match status" value="3"/>
</dbReference>
<reference evidence="3" key="2">
    <citation type="journal article" date="2022" name="Microbiol. Resour. Announc.">
        <title>Metagenome Sequencing to Explore Phylogenomics of Terrestrial Cyanobacteria.</title>
        <authorList>
            <person name="Ward R.D."/>
            <person name="Stajich J.E."/>
            <person name="Johansen J.R."/>
            <person name="Huntemann M."/>
            <person name="Clum A."/>
            <person name="Foster B."/>
            <person name="Foster B."/>
            <person name="Roux S."/>
            <person name="Palaniappan K."/>
            <person name="Varghese N."/>
            <person name="Mukherjee S."/>
            <person name="Reddy T.B.K."/>
            <person name="Daum C."/>
            <person name="Copeland A."/>
            <person name="Chen I.A."/>
            <person name="Ivanova N.N."/>
            <person name="Kyrpides N.C."/>
            <person name="Shapiro N."/>
            <person name="Eloe-Fadrosh E.A."/>
            <person name="Pietrasiak N."/>
        </authorList>
    </citation>
    <scope>NUCLEOTIDE SEQUENCE</scope>
    <source>
        <strain evidence="3">CPER-KK1</strain>
    </source>
</reference>
<dbReference type="NCBIfam" id="TIGR00229">
    <property type="entry name" value="sensory_box"/>
    <property type="match status" value="3"/>
</dbReference>
<dbReference type="InterPro" id="IPR013656">
    <property type="entry name" value="PAS_4"/>
</dbReference>
<feature type="domain" description="PAS" evidence="1">
    <location>
        <begin position="407"/>
        <end position="449"/>
    </location>
</feature>
<proteinExistence type="predicted"/>
<dbReference type="Pfam" id="PF13426">
    <property type="entry name" value="PAS_9"/>
    <property type="match status" value="2"/>
</dbReference>
<dbReference type="PROSITE" id="PS50113">
    <property type="entry name" value="PAC"/>
    <property type="match status" value="1"/>
</dbReference>
<feature type="domain" description="PAC" evidence="2">
    <location>
        <begin position="235"/>
        <end position="286"/>
    </location>
</feature>
<dbReference type="PANTHER" id="PTHR44757:SF2">
    <property type="entry name" value="BIOFILM ARCHITECTURE MAINTENANCE PROTEIN MBAA"/>
    <property type="match status" value="1"/>
</dbReference>
<evidence type="ECO:0000313" key="4">
    <source>
        <dbReference type="Proteomes" id="UP000753908"/>
    </source>
</evidence>
<dbReference type="SMART" id="SM00091">
    <property type="entry name" value="PAS"/>
    <property type="match status" value="3"/>
</dbReference>
<organism evidence="3 4">
    <name type="scientific">Symplocastrum torsivum CPER-KK1</name>
    <dbReference type="NCBI Taxonomy" id="450513"/>
    <lineage>
        <taxon>Bacteria</taxon>
        <taxon>Bacillati</taxon>
        <taxon>Cyanobacteriota</taxon>
        <taxon>Cyanophyceae</taxon>
        <taxon>Oscillatoriophycideae</taxon>
        <taxon>Oscillatoriales</taxon>
        <taxon>Microcoleaceae</taxon>
        <taxon>Symplocastrum</taxon>
    </lineage>
</organism>
<dbReference type="PANTHER" id="PTHR44757">
    <property type="entry name" value="DIGUANYLATE CYCLASE DGCP"/>
    <property type="match status" value="1"/>
</dbReference>
<feature type="domain" description="PAS" evidence="1">
    <location>
        <begin position="287"/>
        <end position="354"/>
    </location>
</feature>
<dbReference type="Pfam" id="PF08448">
    <property type="entry name" value="PAS_4"/>
    <property type="match status" value="1"/>
</dbReference>
<dbReference type="Proteomes" id="UP000753908">
    <property type="component" value="Unassembled WGS sequence"/>
</dbReference>